<feature type="transmembrane region" description="Helical" evidence="2">
    <location>
        <begin position="12"/>
        <end position="30"/>
    </location>
</feature>
<organism evidence="4 5">
    <name type="scientific">Wickerhamiella sorbophila</name>
    <dbReference type="NCBI Taxonomy" id="45607"/>
    <lineage>
        <taxon>Eukaryota</taxon>
        <taxon>Fungi</taxon>
        <taxon>Dikarya</taxon>
        <taxon>Ascomycota</taxon>
        <taxon>Saccharomycotina</taxon>
        <taxon>Dipodascomycetes</taxon>
        <taxon>Dipodascales</taxon>
        <taxon>Trichomonascaceae</taxon>
        <taxon>Wickerhamiella</taxon>
    </lineage>
</organism>
<dbReference type="CDD" id="cd07992">
    <property type="entry name" value="LPLAT_AAK14816-like"/>
    <property type="match status" value="1"/>
</dbReference>
<keyword evidence="4" id="KW-0012">Acyltransferase</keyword>
<dbReference type="PANTHER" id="PTHR31605">
    <property type="entry name" value="GLYCEROL-3-PHOSPHATE O-ACYLTRANSFERASE 1"/>
    <property type="match status" value="1"/>
</dbReference>
<dbReference type="PANTHER" id="PTHR31605:SF0">
    <property type="entry name" value="GLYCEROL-3-PHOSPHATE O-ACYLTRANSFERASE 1"/>
    <property type="match status" value="1"/>
</dbReference>
<evidence type="ECO:0000313" key="4">
    <source>
        <dbReference type="EMBL" id="PRT57014.1"/>
    </source>
</evidence>
<evidence type="ECO:0000313" key="5">
    <source>
        <dbReference type="Proteomes" id="UP000238350"/>
    </source>
</evidence>
<dbReference type="RefSeq" id="XP_024666959.1">
    <property type="nucleotide sequence ID" value="XM_024811191.1"/>
</dbReference>
<dbReference type="SUPFAM" id="SSF69593">
    <property type="entry name" value="Glycerol-3-phosphate (1)-acyltransferase"/>
    <property type="match status" value="1"/>
</dbReference>
<evidence type="ECO:0000256" key="1">
    <source>
        <dbReference type="SAM" id="MobiDB-lite"/>
    </source>
</evidence>
<dbReference type="EMBL" id="NDIQ01000022">
    <property type="protein sequence ID" value="PRT57014.1"/>
    <property type="molecule type" value="Genomic_DNA"/>
</dbReference>
<dbReference type="Proteomes" id="UP000238350">
    <property type="component" value="Unassembled WGS sequence"/>
</dbReference>
<comment type="caution">
    <text evidence="4">The sequence shown here is derived from an EMBL/GenBank/DDBJ whole genome shotgun (WGS) entry which is preliminary data.</text>
</comment>
<proteinExistence type="predicted"/>
<feature type="compositionally biased region" description="Polar residues" evidence="1">
    <location>
        <begin position="629"/>
        <end position="645"/>
    </location>
</feature>
<dbReference type="STRING" id="45607.A0A2T0FPU4"/>
<feature type="domain" description="Phospholipid/glycerol acyltransferase" evidence="3">
    <location>
        <begin position="48"/>
        <end position="257"/>
    </location>
</feature>
<keyword evidence="2" id="KW-1133">Transmembrane helix</keyword>
<keyword evidence="5" id="KW-1185">Reference proteome</keyword>
<dbReference type="GeneID" id="36518382"/>
<keyword evidence="2" id="KW-0812">Transmembrane</keyword>
<evidence type="ECO:0000256" key="2">
    <source>
        <dbReference type="SAM" id="Phobius"/>
    </source>
</evidence>
<feature type="transmembrane region" description="Helical" evidence="2">
    <location>
        <begin position="457"/>
        <end position="478"/>
    </location>
</feature>
<dbReference type="InterPro" id="IPR052744">
    <property type="entry name" value="GPAT/DAPAT"/>
</dbReference>
<dbReference type="SMART" id="SM00563">
    <property type="entry name" value="PlsC"/>
    <property type="match status" value="1"/>
</dbReference>
<gene>
    <name evidence="4" type="ORF">B9G98_04634</name>
</gene>
<feature type="transmembrane region" description="Helical" evidence="2">
    <location>
        <begin position="490"/>
        <end position="514"/>
    </location>
</feature>
<dbReference type="GO" id="GO:0004366">
    <property type="term" value="F:glycerol-3-phosphate O-acyltransferase activity"/>
    <property type="evidence" value="ECO:0007669"/>
    <property type="project" value="TreeGrafter"/>
</dbReference>
<keyword evidence="4" id="KW-0808">Transferase</keyword>
<feature type="region of interest" description="Disordered" evidence="1">
    <location>
        <begin position="624"/>
        <end position="645"/>
    </location>
</feature>
<reference evidence="4 5" key="1">
    <citation type="submission" date="2017-04" db="EMBL/GenBank/DDBJ databases">
        <title>Genome sequencing of [Candida] sorbophila.</title>
        <authorList>
            <person name="Ahn J.O."/>
        </authorList>
    </citation>
    <scope>NUCLEOTIDE SEQUENCE [LARGE SCALE GENOMIC DNA]</scope>
    <source>
        <strain evidence="4 5">DS02</strain>
    </source>
</reference>
<accession>A0A2T0FPU4</accession>
<keyword evidence="2" id="KW-0472">Membrane</keyword>
<protein>
    <submittedName>
        <fullName evidence="4">Glycerol-3-phosphate O-acyltransferase 1</fullName>
    </submittedName>
</protein>
<evidence type="ECO:0000259" key="3">
    <source>
        <dbReference type="SMART" id="SM00563"/>
    </source>
</evidence>
<dbReference type="AlphaFoldDB" id="A0A2T0FPU4"/>
<dbReference type="OrthoDB" id="2427554at2759"/>
<name>A0A2T0FPU4_9ASCO</name>
<dbReference type="InterPro" id="IPR002123">
    <property type="entry name" value="Plipid/glycerol_acylTrfase"/>
</dbReference>
<dbReference type="GO" id="GO:0016287">
    <property type="term" value="F:glycerone-phosphate O-acyltransferase activity"/>
    <property type="evidence" value="ECO:0007669"/>
    <property type="project" value="TreeGrafter"/>
</dbReference>
<dbReference type="GO" id="GO:0008654">
    <property type="term" value="P:phospholipid biosynthetic process"/>
    <property type="evidence" value="ECO:0007669"/>
    <property type="project" value="TreeGrafter"/>
</dbReference>
<sequence length="657" mass="73209">MNDEVHETPPLIWVYETVAFIFHLVFNIFFRKISRRGAFKIPRTGPIIFVAAPHANQFIDPMVVLIQILDAARRHVSFLIAQASYDKPFIGWLSRRMLAIPVGRVQDTLKKAQGTISFDAVDNTIIIGHGTSFTTECHVRGFVGVSGSGDLAEIKEIISDTKLVLKAPFESVKAKSTLAKGNAQFKVADRVDNSKMFHNVFEHLSEGHCIGIFPEGGSHDRTELLPLKPGVAIMALGTLAKSPDCGLKIMPLGLNYFHPHKFRSRVVIEFGDPLTVNPEHVKEYVEGGADGKKSATKKLMKDILDALESVTVQTPDYETLMLIQAGQRLYRPSRHIPLSLTIEFRRRFVQAYAAFKDDERVIELKKEVLEYNEELQSLGLKDHQVPNAVRDKQQVLIRLVTQFLTITGLWILCIPGALLFSPVVVACRVISRRKAAAALRASSVKIKARDVIGTWKVLVALWLTPSLYTFYSLTAAYFVFKYWSLVDFTWIRLALFSIVSTIALFAASFATLVIGERGLDMFKSLWPLVLALSPAHVDTLEALRLKRQQLVATLTELVDDLGPELFPDIRERLEGTAKSAKPIPAESDARMDLRGLNSSINIQGDYNLADVPVFSSYVLSEGPSRVSRKGSSGQQNAAETTGVDLNQEITKRLQKLD</sequence>
<dbReference type="Pfam" id="PF01553">
    <property type="entry name" value="Acyltransferase"/>
    <property type="match status" value="1"/>
</dbReference>